<evidence type="ECO:0000313" key="3">
    <source>
        <dbReference type="EMBL" id="OAE25682.1"/>
    </source>
</evidence>
<keyword evidence="4" id="KW-1185">Reference proteome</keyword>
<evidence type="ECO:0000256" key="1">
    <source>
        <dbReference type="SAM" id="MobiDB-lite"/>
    </source>
</evidence>
<dbReference type="EMBL" id="LVLJ01002295">
    <property type="protein sequence ID" value="OAE25682.1"/>
    <property type="molecule type" value="Genomic_DNA"/>
</dbReference>
<evidence type="ECO:0000259" key="2">
    <source>
        <dbReference type="Pfam" id="PF05018"/>
    </source>
</evidence>
<dbReference type="Pfam" id="PF05018">
    <property type="entry name" value="CFA20_dom"/>
    <property type="match status" value="1"/>
</dbReference>
<dbReference type="AlphaFoldDB" id="A0A176VZM8"/>
<feature type="compositionally biased region" description="Basic and acidic residues" evidence="1">
    <location>
        <begin position="397"/>
        <end position="412"/>
    </location>
</feature>
<feature type="compositionally biased region" description="Basic and acidic residues" evidence="1">
    <location>
        <begin position="545"/>
        <end position="566"/>
    </location>
</feature>
<feature type="domain" description="CFA20" evidence="2">
    <location>
        <begin position="17"/>
        <end position="96"/>
    </location>
</feature>
<proteinExistence type="predicted"/>
<protein>
    <recommendedName>
        <fullName evidence="2">CFA20 domain-containing protein</fullName>
    </recommendedName>
</protein>
<organism evidence="3 4">
    <name type="scientific">Marchantia polymorpha subsp. ruderalis</name>
    <dbReference type="NCBI Taxonomy" id="1480154"/>
    <lineage>
        <taxon>Eukaryota</taxon>
        <taxon>Viridiplantae</taxon>
        <taxon>Streptophyta</taxon>
        <taxon>Embryophyta</taxon>
        <taxon>Marchantiophyta</taxon>
        <taxon>Marchantiopsida</taxon>
        <taxon>Marchantiidae</taxon>
        <taxon>Marchantiales</taxon>
        <taxon>Marchantiaceae</taxon>
        <taxon>Marchantia</taxon>
    </lineage>
</organism>
<sequence>MASRGPRARYYPGANSLTLFSAQGSNPLEDCKVYGKGVQKVYDRSVKGYVYSISGGLQSKLQLPKLDSKAGLQLLHHFLVFQVYVPSGQHFSVELRSSAINGLVWHFMLQISSTAVSGVGSIDIIVLGPVCKLRKIFTMRCRITETSPHGYLEEVSEDCLPQEHLYAVGVDSCVQILDMASLQSAVLQNAESNVEDSRPGLGPESGLSARKGAHSKIDHARIVHVAFGTRMPLPLSTVQINTSLPHDNICPPYPKERNGRQLPIESIFCEPKPVANMVSRALSAATHHETEGLRRKVDSVLLEYKTRGSRAGHASCAAPSVEEKDPANSPRTGTMEADSANHDANSLSAMEPLPELPPNCTTSTETPLGNDSTQKRPGKGHGAKKRESQTSLPAKQPRKESQTRSKEYKPSRYMDSPPGSPPCGWDSMNGGNKTEDRAFNAHFLEGSWINNQTSEPVESGKHHCLSDGLKEKILLSKSRCQIARLDKQEMTRAINSERLKPTSDRDYRQIASPLGRDASNNVNTDPMFGVTVNGSDYHKNLKIPDLNKHGERSGGQRRSSDGRGEDLGVPLFMFRGDSPAAEMPGWEPHSESDLLGLFPTSLMAKKLPEKDSKQEDKLLFDPQDELLFEKLLLESKKDVHSSDTFMNEKITKSLSKGAADSLDFESESDKVRDALDFSFEEALLKMKANRTSESFVLEPVRSAFEIDPLQSKRSWQISADTPVANLPTGQATSQEDEVAGLVVNKGRPDEDLDLLYDPTLDCYYDPKTNRYYELKWWENTSESAELPTTLTEDAQR</sequence>
<feature type="region of interest" description="Disordered" evidence="1">
    <location>
        <begin position="307"/>
        <end position="434"/>
    </location>
</feature>
<gene>
    <name evidence="3" type="ORF">AXG93_4368s1420</name>
</gene>
<dbReference type="Proteomes" id="UP000077202">
    <property type="component" value="Unassembled WGS sequence"/>
</dbReference>
<comment type="caution">
    <text evidence="3">The sequence shown here is derived from an EMBL/GenBank/DDBJ whole genome shotgun (WGS) entry which is preliminary data.</text>
</comment>
<evidence type="ECO:0000313" key="4">
    <source>
        <dbReference type="Proteomes" id="UP000077202"/>
    </source>
</evidence>
<dbReference type="InterPro" id="IPR007714">
    <property type="entry name" value="CFA20_dom"/>
</dbReference>
<dbReference type="PANTHER" id="PTHR12458">
    <property type="entry name" value="ORF PROTEIN"/>
    <property type="match status" value="1"/>
</dbReference>
<name>A0A176VZM8_MARPO</name>
<dbReference type="InterPro" id="IPR040441">
    <property type="entry name" value="CFA20/CFAP20DC"/>
</dbReference>
<feature type="compositionally biased region" description="Polar residues" evidence="1">
    <location>
        <begin position="359"/>
        <end position="372"/>
    </location>
</feature>
<accession>A0A176VZM8</accession>
<feature type="region of interest" description="Disordered" evidence="1">
    <location>
        <begin position="541"/>
        <end position="567"/>
    </location>
</feature>
<reference evidence="3" key="1">
    <citation type="submission" date="2016-03" db="EMBL/GenBank/DDBJ databases">
        <title>Mechanisms controlling the formation of the plant cell surface in tip-growing cells are functionally conserved among land plants.</title>
        <authorList>
            <person name="Honkanen S."/>
            <person name="Jones V.A."/>
            <person name="Morieri G."/>
            <person name="Champion C."/>
            <person name="Hetherington A.J."/>
            <person name="Kelly S."/>
            <person name="Saint-Marcoux D."/>
            <person name="Proust H."/>
            <person name="Prescott H."/>
            <person name="Dolan L."/>
        </authorList>
    </citation>
    <scope>NUCLEOTIDE SEQUENCE [LARGE SCALE GENOMIC DNA]</scope>
    <source>
        <tissue evidence="3">Whole gametophyte</tissue>
    </source>
</reference>